<protein>
    <submittedName>
        <fullName evidence="5">Peptidase S1 domain-containing protein</fullName>
    </submittedName>
</protein>
<dbReference type="SMART" id="SM00020">
    <property type="entry name" value="Tryp_SPc"/>
    <property type="match status" value="1"/>
</dbReference>
<dbReference type="PROSITE" id="PS00135">
    <property type="entry name" value="TRYPSIN_SER"/>
    <property type="match status" value="1"/>
</dbReference>
<dbReference type="PROSITE" id="PS50240">
    <property type="entry name" value="TRYPSIN_DOM"/>
    <property type="match status" value="1"/>
</dbReference>
<feature type="domain" description="Peptidase S1" evidence="3">
    <location>
        <begin position="1"/>
        <end position="238"/>
    </location>
</feature>
<dbReference type="InterPro" id="IPR009003">
    <property type="entry name" value="Peptidase_S1_PA"/>
</dbReference>
<keyword evidence="1" id="KW-1015">Disulfide bond</keyword>
<dbReference type="InterPro" id="IPR033116">
    <property type="entry name" value="TRYPSIN_SER"/>
</dbReference>
<dbReference type="AlphaFoldDB" id="A0A915JXA4"/>
<dbReference type="Pfam" id="PF00089">
    <property type="entry name" value="Trypsin"/>
    <property type="match status" value="1"/>
</dbReference>
<dbReference type="CDD" id="cd00190">
    <property type="entry name" value="Tryp_SPc"/>
    <property type="match status" value="1"/>
</dbReference>
<dbReference type="GO" id="GO:0004252">
    <property type="term" value="F:serine-type endopeptidase activity"/>
    <property type="evidence" value="ECO:0007669"/>
    <property type="project" value="InterPro"/>
</dbReference>
<dbReference type="InterPro" id="IPR051487">
    <property type="entry name" value="Ser/Thr_Proteases_Immune/Dev"/>
</dbReference>
<sequence>MTICVKSPVIKFFTAPFTAKALKLDTNSIIEKRSFRAGDRSVKLKKILARLACYREDLVLDVEQDIPVIKAVIHNDYGTGGWSDIALLEIAEPVKFNNYIGPVALPQQNSVPSRPKQCMAIGWGDTGTDDGPRPINEVNVEVFSTEQCSAFHDAGDYSTKNGWLKNRVLCASAKQGDNYQSVCSGDSGGPMFCGETVDGKPVQVLYGIASFVFGCVSKAPAGFTNVSSLMDWLTSATANIKQQKVTACVEFRVAGNSFHQKITKVRLFTPGIFFMCKMITSIEFPVVEGGSNKKSRKYACLRPGYFFVK</sequence>
<dbReference type="WBParaSite" id="nRc.2.0.1.t31065-RA">
    <property type="protein sequence ID" value="nRc.2.0.1.t31065-RA"/>
    <property type="gene ID" value="nRc.2.0.1.g31065"/>
</dbReference>
<dbReference type="Gene3D" id="2.40.10.10">
    <property type="entry name" value="Trypsin-like serine proteases"/>
    <property type="match status" value="1"/>
</dbReference>
<accession>A0A915JXA4</accession>
<keyword evidence="4" id="KW-1185">Reference proteome</keyword>
<dbReference type="SUPFAM" id="SSF50494">
    <property type="entry name" value="Trypsin-like serine proteases"/>
    <property type="match status" value="1"/>
</dbReference>
<dbReference type="InterPro" id="IPR043504">
    <property type="entry name" value="Peptidase_S1_PA_chymotrypsin"/>
</dbReference>
<dbReference type="InterPro" id="IPR001254">
    <property type="entry name" value="Trypsin_dom"/>
</dbReference>
<evidence type="ECO:0000313" key="4">
    <source>
        <dbReference type="Proteomes" id="UP000887565"/>
    </source>
</evidence>
<name>A0A915JXA4_ROMCU</name>
<dbReference type="PANTHER" id="PTHR24256">
    <property type="entry name" value="TRYPTASE-RELATED"/>
    <property type="match status" value="1"/>
</dbReference>
<evidence type="ECO:0000256" key="2">
    <source>
        <dbReference type="ARBA" id="ARBA00024195"/>
    </source>
</evidence>
<evidence type="ECO:0000313" key="5">
    <source>
        <dbReference type="WBParaSite" id="nRc.2.0.1.t31065-RA"/>
    </source>
</evidence>
<evidence type="ECO:0000259" key="3">
    <source>
        <dbReference type="PROSITE" id="PS50240"/>
    </source>
</evidence>
<dbReference type="GO" id="GO:0006508">
    <property type="term" value="P:proteolysis"/>
    <property type="evidence" value="ECO:0007669"/>
    <property type="project" value="InterPro"/>
</dbReference>
<dbReference type="Proteomes" id="UP000887565">
    <property type="component" value="Unplaced"/>
</dbReference>
<evidence type="ECO:0000256" key="1">
    <source>
        <dbReference type="ARBA" id="ARBA00023157"/>
    </source>
</evidence>
<comment type="similarity">
    <text evidence="2">Belongs to the peptidase S1 family. CLIP subfamily.</text>
</comment>
<organism evidence="4 5">
    <name type="scientific">Romanomermis culicivorax</name>
    <name type="common">Nematode worm</name>
    <dbReference type="NCBI Taxonomy" id="13658"/>
    <lineage>
        <taxon>Eukaryota</taxon>
        <taxon>Metazoa</taxon>
        <taxon>Ecdysozoa</taxon>
        <taxon>Nematoda</taxon>
        <taxon>Enoplea</taxon>
        <taxon>Dorylaimia</taxon>
        <taxon>Mermithida</taxon>
        <taxon>Mermithoidea</taxon>
        <taxon>Mermithidae</taxon>
        <taxon>Romanomermis</taxon>
    </lineage>
</organism>
<proteinExistence type="inferred from homology"/>
<reference evidence="5" key="1">
    <citation type="submission" date="2022-11" db="UniProtKB">
        <authorList>
            <consortium name="WormBaseParasite"/>
        </authorList>
    </citation>
    <scope>IDENTIFICATION</scope>
</reference>